<dbReference type="InterPro" id="IPR016181">
    <property type="entry name" value="Acyl_CoA_acyltransferase"/>
</dbReference>
<organism evidence="1 2">
    <name type="scientific">Xenorhabdus khoisanae</name>
    <dbReference type="NCBI Taxonomy" id="880157"/>
    <lineage>
        <taxon>Bacteria</taxon>
        <taxon>Pseudomonadati</taxon>
        <taxon>Pseudomonadota</taxon>
        <taxon>Gammaproteobacteria</taxon>
        <taxon>Enterobacterales</taxon>
        <taxon>Morganellaceae</taxon>
        <taxon>Xenorhabdus</taxon>
    </lineage>
</organism>
<dbReference type="STRING" id="880157.AB204_09465"/>
<reference evidence="1 2" key="1">
    <citation type="submission" date="2015-06" db="EMBL/GenBank/DDBJ databases">
        <title>Draft Whole-Genome Sequence of the Entomopathogenic Bacterium Xenorhabdus khoisanae.</title>
        <authorList>
            <person name="Naidoo S."/>
            <person name="Featherston J."/>
            <person name="Gray V.M."/>
        </authorList>
    </citation>
    <scope>NUCLEOTIDE SEQUENCE [LARGE SCALE GENOMIC DNA]</scope>
    <source>
        <strain evidence="1 2">MCB</strain>
    </source>
</reference>
<dbReference type="InterPro" id="IPR007434">
    <property type="entry name" value="FemAB-like"/>
</dbReference>
<comment type="caution">
    <text evidence="1">The sequence shown here is derived from an EMBL/GenBank/DDBJ whole genome shotgun (WGS) entry which is preliminary data.</text>
</comment>
<sequence>MLSSLGRYSVSSIEHIDRHEWDALVTDNDFFHSHGWLAGLDYALGQTDVFALNGNTGVLGGCALWKGEDRPGLFYLPDYFPGLKGPWQQPFLWGGARRSTHNEFPCVRGARRGEALSTMAEMLIQYSASQRYYASIVPFMPLHRALEMARYCPYARVLMHSAEATIPVPTGGLDSQLQLLSSRHRIRTNAELAAFSRSGNRVEWCQLDEHLLKSAAELIANNREKYGSHQGIDWMLRIFDGQKKSSVIDTAIAAVARRGQQIVGITIFYRFGTTLHARYYGSNYQIDDNDFRYFVLTYYHSLDYAAKNGLHECRLSISALRAKTLRGAKIEPLAALLLFENAPLSTDECEDYNHRFYQYYQKQYSTHLTPDWALLA</sequence>
<dbReference type="PATRIC" id="fig|880157.4.peg.2003"/>
<evidence type="ECO:0000313" key="2">
    <source>
        <dbReference type="Proteomes" id="UP000036277"/>
    </source>
</evidence>
<evidence type="ECO:0008006" key="3">
    <source>
        <dbReference type="Google" id="ProtNLM"/>
    </source>
</evidence>
<dbReference type="AlphaFoldDB" id="A0A0J5FTS6"/>
<dbReference type="Pfam" id="PF04339">
    <property type="entry name" value="FemAB_like"/>
    <property type="match status" value="1"/>
</dbReference>
<proteinExistence type="predicted"/>
<dbReference type="OrthoDB" id="8181984at2"/>
<protein>
    <recommendedName>
        <fullName evidence="3">BioF2-like acetyltransferase domain-containing protein</fullName>
    </recommendedName>
</protein>
<dbReference type="RefSeq" id="WP_047963129.1">
    <property type="nucleotide sequence ID" value="NZ_CAWMBG010000056.1"/>
</dbReference>
<evidence type="ECO:0000313" key="1">
    <source>
        <dbReference type="EMBL" id="KMJ45342.1"/>
    </source>
</evidence>
<dbReference type="Proteomes" id="UP000036277">
    <property type="component" value="Unassembled WGS sequence"/>
</dbReference>
<name>A0A0J5FTS6_9GAMM</name>
<dbReference type="EMBL" id="LFCV01000056">
    <property type="protein sequence ID" value="KMJ45342.1"/>
    <property type="molecule type" value="Genomic_DNA"/>
</dbReference>
<gene>
    <name evidence="1" type="ORF">AB204_09465</name>
</gene>
<accession>A0A0J5FTS6</accession>
<dbReference type="SUPFAM" id="SSF55729">
    <property type="entry name" value="Acyl-CoA N-acyltransferases (Nat)"/>
    <property type="match status" value="1"/>
</dbReference>
<keyword evidence="2" id="KW-1185">Reference proteome</keyword>